<feature type="domain" description="Alpha-L-rhamnosidase six-hairpin glycosidase" evidence="1">
    <location>
        <begin position="350"/>
        <end position="614"/>
    </location>
</feature>
<dbReference type="InterPro" id="IPR035398">
    <property type="entry name" value="Bac_rhamnosid_C"/>
</dbReference>
<dbReference type="Gene3D" id="1.50.10.10">
    <property type="match status" value="1"/>
</dbReference>
<feature type="domain" description="Alpha-L-rhamnosidase C-terminal" evidence="2">
    <location>
        <begin position="697"/>
        <end position="760"/>
    </location>
</feature>
<evidence type="ECO:0000259" key="1">
    <source>
        <dbReference type="Pfam" id="PF17389"/>
    </source>
</evidence>
<keyword evidence="4" id="KW-1185">Reference proteome</keyword>
<evidence type="ECO:0000259" key="2">
    <source>
        <dbReference type="Pfam" id="PF17390"/>
    </source>
</evidence>
<accession>A0A364L6P7</accession>
<evidence type="ECO:0000313" key="4">
    <source>
        <dbReference type="Proteomes" id="UP000249363"/>
    </source>
</evidence>
<dbReference type="Pfam" id="PF17390">
    <property type="entry name" value="Bac_rhamnosid_C"/>
    <property type="match status" value="1"/>
</dbReference>
<dbReference type="InterPro" id="IPR035396">
    <property type="entry name" value="Bac_rhamnosid6H"/>
</dbReference>
<dbReference type="GO" id="GO:0005975">
    <property type="term" value="P:carbohydrate metabolic process"/>
    <property type="evidence" value="ECO:0007669"/>
    <property type="project" value="InterPro"/>
</dbReference>
<dbReference type="PANTHER" id="PTHR34987">
    <property type="entry name" value="C, PUTATIVE (AFU_ORTHOLOGUE AFUA_3G02880)-RELATED"/>
    <property type="match status" value="1"/>
</dbReference>
<dbReference type="STRING" id="1196081.A0A364L6P7"/>
<dbReference type="PANTHER" id="PTHR34987:SF4">
    <property type="entry name" value="ALPHA-L-RHAMNOSIDASE C-TERMINAL DOMAIN-CONTAINING PROTEIN"/>
    <property type="match status" value="1"/>
</dbReference>
<dbReference type="Proteomes" id="UP000249363">
    <property type="component" value="Unassembled WGS sequence"/>
</dbReference>
<dbReference type="GO" id="GO:0003824">
    <property type="term" value="F:catalytic activity"/>
    <property type="evidence" value="ECO:0007669"/>
    <property type="project" value="UniProtKB-ARBA"/>
</dbReference>
<dbReference type="InterPro" id="IPR008928">
    <property type="entry name" value="6-hairpin_glycosidase_sf"/>
</dbReference>
<evidence type="ECO:0008006" key="5">
    <source>
        <dbReference type="Google" id="ProtNLM"/>
    </source>
</evidence>
<dbReference type="InterPro" id="IPR012341">
    <property type="entry name" value="6hp_glycosidase-like_sf"/>
</dbReference>
<dbReference type="EMBL" id="MIKG01000015">
    <property type="protein sequence ID" value="RAO71484.1"/>
    <property type="molecule type" value="Genomic_DNA"/>
</dbReference>
<name>A0A364L6P7_TALAM</name>
<evidence type="ECO:0000313" key="3">
    <source>
        <dbReference type="EMBL" id="RAO71484.1"/>
    </source>
</evidence>
<dbReference type="GeneID" id="63796711"/>
<dbReference type="Gene3D" id="2.60.420.10">
    <property type="entry name" value="Maltose phosphorylase, domain 3"/>
    <property type="match status" value="1"/>
</dbReference>
<dbReference type="Pfam" id="PF17389">
    <property type="entry name" value="Bac_rhamnosid6H"/>
    <property type="match status" value="1"/>
</dbReference>
<comment type="caution">
    <text evidence="3">The sequence shown here is derived from an EMBL/GenBank/DDBJ whole genome shotgun (WGS) entry which is preliminary data.</text>
</comment>
<dbReference type="AlphaFoldDB" id="A0A364L6P7"/>
<protein>
    <recommendedName>
        <fullName evidence="5">Alpha-L-rhamnosidase C-terminal domain-containing protein</fullName>
    </recommendedName>
</protein>
<gene>
    <name evidence="3" type="ORF">BHQ10_007496</name>
</gene>
<sequence length="789" mass="85752">MAWGPGSGPVDYGVAVAGKATFEVLALEEYAQIEVKYSEAYNGLENPQGDGPFAFANALAATFRVETFNITEPGNFTGYFIQGSQRWQSVKLVKGSGLTLGNPAFISSIDTTPVAAQDGYFASSNSMYTDIWALGPRTNQMTCFAPGTQTATWDITENGAYIRGQKPASTAKIVNLSNYTLTFEAMIDYGGTGWRVDTEIDAIQATGPIFVLTSEYPDGSFANIDRSLAPPNTLVLGRGWSLQNQTSLPGYVLDKFPLKVNVTEKVWHKIETVSHGDDTYTVFLNHEEIAHFNISSYGIGDPNPYIPGGANKGFAFGPWQDQATYIRNVTVTSNNGEVLYTQPMTSADALIEYGVQTNTDYVQSDSGKRDRFSWMGDRLISSRATLVSTADGRCVWGPTQQTLSRQATSGQIPANTLFSPLDTVGTLIRTINVDPLVADYEFDVLMTIYNYWFRSGNDTFLRNNWNTMTATLSYAVTRTLDDGTQLYGAPNGANGLPLSGEKGQALGPGNTVSLILGLEKMAEMAEHLNDSFAADKYRTQAQLSRQAIDQLLWNSTGGYYSGSLDTSGYDAMDIAQVLLGEIGTAARRKQFLGKLDALKLPAGYSNGTRFVGTPAVVNPYYMSFLLEGLAMANETALAQGLLDDTWSPMVRRDVNFTGALWEYVSPNGSYPGLDLFTGQSHYWGGYSTAFLTEYALGIRPSAVGYSQFVFAPLPSFNVEWVQGRVPTPHGLIYANWGYGSNGKIIMDIKAPQGTKATIVPPFPGKWTCQGRSGQGGNVTITGNARLFEV</sequence>
<proteinExistence type="predicted"/>
<dbReference type="RefSeq" id="XP_040735999.1">
    <property type="nucleotide sequence ID" value="XM_040880197.1"/>
</dbReference>
<reference evidence="3 4" key="1">
    <citation type="journal article" date="2017" name="Biotechnol. Biofuels">
        <title>Differential beta-glucosidase expression as a function of carbon source availability in Talaromyces amestolkiae: a genomic and proteomic approach.</title>
        <authorList>
            <person name="de Eugenio L.I."/>
            <person name="Mendez-Liter J.A."/>
            <person name="Nieto-Dominguez M."/>
            <person name="Alonso L."/>
            <person name="Gil-Munoz J."/>
            <person name="Barriuso J."/>
            <person name="Prieto A."/>
            <person name="Martinez M.J."/>
        </authorList>
    </citation>
    <scope>NUCLEOTIDE SEQUENCE [LARGE SCALE GENOMIC DNA]</scope>
    <source>
        <strain evidence="3 4">CIB</strain>
    </source>
</reference>
<organism evidence="3 4">
    <name type="scientific">Talaromyces amestolkiae</name>
    <dbReference type="NCBI Taxonomy" id="1196081"/>
    <lineage>
        <taxon>Eukaryota</taxon>
        <taxon>Fungi</taxon>
        <taxon>Dikarya</taxon>
        <taxon>Ascomycota</taxon>
        <taxon>Pezizomycotina</taxon>
        <taxon>Eurotiomycetes</taxon>
        <taxon>Eurotiomycetidae</taxon>
        <taxon>Eurotiales</taxon>
        <taxon>Trichocomaceae</taxon>
        <taxon>Talaromyces</taxon>
        <taxon>Talaromyces sect. Talaromyces</taxon>
    </lineage>
</organism>
<dbReference type="SUPFAM" id="SSF48208">
    <property type="entry name" value="Six-hairpin glycosidases"/>
    <property type="match status" value="1"/>
</dbReference>
<dbReference type="OrthoDB" id="10036721at2759"/>